<dbReference type="InterPro" id="IPR018485">
    <property type="entry name" value="FGGY_C"/>
</dbReference>
<feature type="domain" description="Carbohydrate kinase FGGY C-terminal" evidence="11">
    <location>
        <begin position="256"/>
        <end position="439"/>
    </location>
</feature>
<protein>
    <recommendedName>
        <fullName evidence="8 9">Xylulose kinase</fullName>
        <shortName evidence="8 9">Xylulokinase</shortName>
        <ecNumber evidence="8 9">2.7.1.17</ecNumber>
    </recommendedName>
</protein>
<keyword evidence="7 8" id="KW-0119">Carbohydrate metabolism</keyword>
<dbReference type="PROSITE" id="PS00933">
    <property type="entry name" value="FGGY_KINASES_1"/>
    <property type="match status" value="1"/>
</dbReference>
<dbReference type="InterPro" id="IPR018483">
    <property type="entry name" value="Carb_kinase_FGGY_CS"/>
</dbReference>
<dbReference type="EMBL" id="CP141615">
    <property type="protein sequence ID" value="WRP18052.1"/>
    <property type="molecule type" value="Genomic_DNA"/>
</dbReference>
<dbReference type="InterPro" id="IPR050406">
    <property type="entry name" value="FGGY_Carb_Kinase"/>
</dbReference>
<feature type="binding site" evidence="8">
    <location>
        <begin position="82"/>
        <end position="83"/>
    </location>
    <ligand>
        <name>substrate</name>
    </ligand>
</feature>
<evidence type="ECO:0000256" key="1">
    <source>
        <dbReference type="ARBA" id="ARBA00009156"/>
    </source>
</evidence>
<evidence type="ECO:0000259" key="10">
    <source>
        <dbReference type="Pfam" id="PF00370"/>
    </source>
</evidence>
<dbReference type="HAMAP" id="MF_02220">
    <property type="entry name" value="XylB"/>
    <property type="match status" value="1"/>
</dbReference>
<sequence>MAAVALGIDAGTQGVKAVLVEAGGAVRGCAAEEYPIDTPAPGWAEQWPQVWWDAACRAVRRALAESGLGPSAVAVVGLSGQMHGIVLLDGRGRPIRPAVLWADSRALEETAELRRRFPEIERRACNPIMASFSAPKLLWLARHEPETWRRVRCVLLPKDAVRLQMTGEAATDPSDASGTLLFDLHQGRWMEDVIQALGLDPGRFPPVRGSGEVAGTLIREAAEALGLRPGTPVITGGADMPMGALGAGLAGPATAAVLLGTAGQVLLDVERPEPRALGRAYYFTHVLPGRYLAMGALLSAGLSLRWLKQLLDGPSYGELDRLAAAEPPGARGLLFLPYLAGTGTPHFDAVARAALVGMGMEHGRAAVARAVLEGVALGLRESLETAALATAGVAEIRAGGGGARSPLWLQILADVLGRRVVPLAFADSSALGAALLAGAGVGLFPSVEEAQRACVATGNPVLPEAGAVSHYQEVYEVYREAYRALEQVYAHLGRMRR</sequence>
<evidence type="ECO:0000256" key="6">
    <source>
        <dbReference type="ARBA" id="ARBA00022840"/>
    </source>
</evidence>
<dbReference type="InterPro" id="IPR006000">
    <property type="entry name" value="Xylulokinase"/>
</dbReference>
<keyword evidence="3 8" id="KW-0808">Transferase</keyword>
<evidence type="ECO:0000256" key="4">
    <source>
        <dbReference type="ARBA" id="ARBA00022741"/>
    </source>
</evidence>
<evidence type="ECO:0000256" key="7">
    <source>
        <dbReference type="ARBA" id="ARBA00023277"/>
    </source>
</evidence>
<dbReference type="RefSeq" id="WP_324717323.1">
    <property type="nucleotide sequence ID" value="NZ_CP141615.1"/>
</dbReference>
<keyword evidence="5 8" id="KW-0418">Kinase</keyword>
<dbReference type="PANTHER" id="PTHR43095:SF5">
    <property type="entry name" value="XYLULOSE KINASE"/>
    <property type="match status" value="1"/>
</dbReference>
<name>A0ABZ1C151_9FIRM</name>
<comment type="function">
    <text evidence="8">Catalyzes the phosphorylation of D-xylulose to D-xylulose 5-phosphate.</text>
</comment>
<organism evidence="12 13">
    <name type="scientific">Carboxydichorda subterranea</name>
    <dbReference type="NCBI Taxonomy" id="3109565"/>
    <lineage>
        <taxon>Bacteria</taxon>
        <taxon>Bacillati</taxon>
        <taxon>Bacillota</taxon>
        <taxon>Limnochordia</taxon>
        <taxon>Limnochordales</taxon>
        <taxon>Geochordaceae</taxon>
        <taxon>Carboxydichorda</taxon>
    </lineage>
</organism>
<feature type="active site" description="Proton acceptor" evidence="8">
    <location>
        <position position="239"/>
    </location>
</feature>
<comment type="similarity">
    <text evidence="1 8 9">Belongs to the FGGY kinase family.</text>
</comment>
<reference evidence="12 13" key="1">
    <citation type="journal article" date="2024" name="Front. Microbiol.">
        <title>Novel thermophilic genera Geochorda gen. nov. and Carboxydochorda gen. nov. from the deep terrestrial subsurface reveal the ecophysiological diversity in the class Limnochordia.</title>
        <authorList>
            <person name="Karnachuk O.V."/>
            <person name="Lukina A.P."/>
            <person name="Avakyan M.R."/>
            <person name="Kadnikov V.V."/>
            <person name="Begmatov S."/>
            <person name="Beletsky A.V."/>
            <person name="Vlasova K.G."/>
            <person name="Novikov A.A."/>
            <person name="Shcherbakova V.A."/>
            <person name="Mardanov A.V."/>
            <person name="Ravin N.V."/>
        </authorList>
    </citation>
    <scope>NUCLEOTIDE SEQUENCE [LARGE SCALE GENOMIC DNA]</scope>
    <source>
        <strain evidence="12 13">L945</strain>
    </source>
</reference>
<keyword evidence="13" id="KW-1185">Reference proteome</keyword>
<dbReference type="Pfam" id="PF00370">
    <property type="entry name" value="FGGY_N"/>
    <property type="match status" value="1"/>
</dbReference>
<dbReference type="GO" id="GO:0004856">
    <property type="term" value="F:D-xylulokinase activity"/>
    <property type="evidence" value="ECO:0007669"/>
    <property type="project" value="UniProtKB-EC"/>
</dbReference>
<comment type="catalytic activity">
    <reaction evidence="8 9">
        <text>D-xylulose + ATP = D-xylulose 5-phosphate + ADP + H(+)</text>
        <dbReference type="Rhea" id="RHEA:10964"/>
        <dbReference type="ChEBI" id="CHEBI:15378"/>
        <dbReference type="ChEBI" id="CHEBI:17140"/>
        <dbReference type="ChEBI" id="CHEBI:30616"/>
        <dbReference type="ChEBI" id="CHEBI:57737"/>
        <dbReference type="ChEBI" id="CHEBI:456216"/>
        <dbReference type="EC" id="2.7.1.17"/>
    </reaction>
</comment>
<dbReference type="NCBIfam" id="TIGR01312">
    <property type="entry name" value="XylB"/>
    <property type="match status" value="1"/>
</dbReference>
<dbReference type="Gene3D" id="3.30.420.40">
    <property type="match status" value="2"/>
</dbReference>
<dbReference type="InterPro" id="IPR043129">
    <property type="entry name" value="ATPase_NBD"/>
</dbReference>
<evidence type="ECO:0000256" key="3">
    <source>
        <dbReference type="ARBA" id="ARBA00022679"/>
    </source>
</evidence>
<keyword evidence="4 8" id="KW-0547">Nucleotide-binding</keyword>
<dbReference type="Proteomes" id="UP001332192">
    <property type="component" value="Chromosome"/>
</dbReference>
<dbReference type="CDD" id="cd07808">
    <property type="entry name" value="ASKHA_NBD_FGGY_EcXK-like"/>
    <property type="match status" value="1"/>
</dbReference>
<feature type="site" description="Important for activity" evidence="8">
    <location>
        <position position="9"/>
    </location>
</feature>
<evidence type="ECO:0000256" key="2">
    <source>
        <dbReference type="ARBA" id="ARBA00022629"/>
    </source>
</evidence>
<evidence type="ECO:0000259" key="11">
    <source>
        <dbReference type="Pfam" id="PF02782"/>
    </source>
</evidence>
<dbReference type="SUPFAM" id="SSF53067">
    <property type="entry name" value="Actin-like ATPase domain"/>
    <property type="match status" value="2"/>
</dbReference>
<dbReference type="InterPro" id="IPR000577">
    <property type="entry name" value="Carb_kinase_FGGY"/>
</dbReference>
<keyword evidence="2 8" id="KW-0859">Xylose metabolism</keyword>
<dbReference type="PANTHER" id="PTHR43095">
    <property type="entry name" value="SUGAR KINASE"/>
    <property type="match status" value="1"/>
</dbReference>
<dbReference type="PIRSF" id="PIRSF000538">
    <property type="entry name" value="GlpK"/>
    <property type="match status" value="1"/>
</dbReference>
<proteinExistence type="inferred from homology"/>
<evidence type="ECO:0000256" key="8">
    <source>
        <dbReference type="HAMAP-Rule" id="MF_02220"/>
    </source>
</evidence>
<evidence type="ECO:0000256" key="5">
    <source>
        <dbReference type="ARBA" id="ARBA00022777"/>
    </source>
</evidence>
<evidence type="ECO:0000313" key="12">
    <source>
        <dbReference type="EMBL" id="WRP18052.1"/>
    </source>
</evidence>
<dbReference type="EC" id="2.7.1.17" evidence="8 9"/>
<feature type="domain" description="Carbohydrate kinase FGGY N-terminal" evidence="10">
    <location>
        <begin position="5"/>
        <end position="246"/>
    </location>
</feature>
<dbReference type="Pfam" id="PF02782">
    <property type="entry name" value="FGGY_C"/>
    <property type="match status" value="1"/>
</dbReference>
<evidence type="ECO:0000313" key="13">
    <source>
        <dbReference type="Proteomes" id="UP001332192"/>
    </source>
</evidence>
<evidence type="ECO:0000256" key="9">
    <source>
        <dbReference type="RuleBase" id="RU364073"/>
    </source>
</evidence>
<accession>A0ABZ1C151</accession>
<keyword evidence="6 8" id="KW-0067">ATP-binding</keyword>
<dbReference type="InterPro" id="IPR018484">
    <property type="entry name" value="FGGY_N"/>
</dbReference>
<gene>
    <name evidence="8 9 12" type="primary">xylB</name>
    <name evidence="12" type="ORF">U7230_03320</name>
</gene>